<evidence type="ECO:0000313" key="17">
    <source>
        <dbReference type="Proteomes" id="UP001064489"/>
    </source>
</evidence>
<keyword evidence="7 13" id="KW-0547">Nucleotide-binding</keyword>
<dbReference type="InterPro" id="IPR038408">
    <property type="entry name" value="GNK2_sf"/>
</dbReference>
<keyword evidence="5" id="KW-0732">Signal</keyword>
<evidence type="ECO:0000259" key="15">
    <source>
        <dbReference type="PROSITE" id="PS51473"/>
    </source>
</evidence>
<dbReference type="InterPro" id="IPR002902">
    <property type="entry name" value="GNK2"/>
</dbReference>
<feature type="binding site" evidence="13">
    <location>
        <position position="352"/>
    </location>
    <ligand>
        <name>ATP</name>
        <dbReference type="ChEBI" id="CHEBI:30616"/>
    </ligand>
</feature>
<evidence type="ECO:0000256" key="1">
    <source>
        <dbReference type="ARBA" id="ARBA00004167"/>
    </source>
</evidence>
<dbReference type="InterPro" id="IPR017441">
    <property type="entry name" value="Protein_kinase_ATP_BS"/>
</dbReference>
<dbReference type="EMBL" id="JAJSOW010000102">
    <property type="protein sequence ID" value="KAI9176301.1"/>
    <property type="molecule type" value="Genomic_DNA"/>
</dbReference>
<dbReference type="PANTHER" id="PTHR27002">
    <property type="entry name" value="RECEPTOR-LIKE SERINE/THREONINE-PROTEIN KINASE SD1-8"/>
    <property type="match status" value="1"/>
</dbReference>
<evidence type="ECO:0000256" key="5">
    <source>
        <dbReference type="ARBA" id="ARBA00022729"/>
    </source>
</evidence>
<keyword evidence="11 14" id="KW-0472">Membrane</keyword>
<keyword evidence="2" id="KW-0723">Serine/threonine-protein kinase</keyword>
<dbReference type="Proteomes" id="UP001064489">
    <property type="component" value="Chromosome 5"/>
</dbReference>
<evidence type="ECO:0000256" key="4">
    <source>
        <dbReference type="ARBA" id="ARBA00022692"/>
    </source>
</evidence>
<dbReference type="Pfam" id="PF00069">
    <property type="entry name" value="Pkinase"/>
    <property type="match status" value="1"/>
</dbReference>
<evidence type="ECO:0000256" key="12">
    <source>
        <dbReference type="ARBA" id="ARBA00023170"/>
    </source>
</evidence>
<comment type="caution">
    <text evidence="16">The sequence shown here is derived from an EMBL/GenBank/DDBJ whole genome shotgun (WGS) entry which is preliminary data.</text>
</comment>
<evidence type="ECO:0000256" key="13">
    <source>
        <dbReference type="PROSITE-ProRule" id="PRU10141"/>
    </source>
</evidence>
<comment type="subcellular location">
    <subcellularLocation>
        <location evidence="1">Membrane</location>
        <topology evidence="1">Single-pass membrane protein</topology>
    </subcellularLocation>
</comment>
<evidence type="ECO:0000256" key="7">
    <source>
        <dbReference type="ARBA" id="ARBA00022741"/>
    </source>
</evidence>
<keyword evidence="6" id="KW-0677">Repeat</keyword>
<reference evidence="16" key="2">
    <citation type="submission" date="2023-02" db="EMBL/GenBank/DDBJ databases">
        <authorList>
            <person name="Swenson N.G."/>
            <person name="Wegrzyn J.L."/>
            <person name="Mcevoy S.L."/>
        </authorList>
    </citation>
    <scope>NUCLEOTIDE SEQUENCE</scope>
    <source>
        <strain evidence="16">91603</strain>
        <tissue evidence="16">Leaf</tissue>
    </source>
</reference>
<dbReference type="SUPFAM" id="SSF56112">
    <property type="entry name" value="Protein kinase-like (PK-like)"/>
    <property type="match status" value="1"/>
</dbReference>
<evidence type="ECO:0000256" key="2">
    <source>
        <dbReference type="ARBA" id="ARBA00022527"/>
    </source>
</evidence>
<name>A0AAD5ITD3_ACENE</name>
<keyword evidence="17" id="KW-1185">Reference proteome</keyword>
<feature type="domain" description="Gnk2-homologous" evidence="15">
    <location>
        <begin position="7"/>
        <end position="121"/>
    </location>
</feature>
<dbReference type="PROSITE" id="PS00107">
    <property type="entry name" value="PROTEIN_KINASE_ATP"/>
    <property type="match status" value="1"/>
</dbReference>
<proteinExistence type="predicted"/>
<sequence length="440" mass="48628">MLISVNGISTFRCYDTGNFTANSSYGRNRDLVLSSLASNATGGFYNASIGQKPDKVYALALCSGDISAKECFRCVNFTSQEILTNCPNQKEAFMWGGPSGMLAGNLPGPTPCLVRYSNRSFLGIMEVDPVALSQNTGDITSDSSEFKKIWGNLTDGLVKKASKGTSRIKYATGEANLTPFQPIYALMECTPDLSESDCDTCLRRYVDEYQNCCYGRKGVIVQGPNCMFRWELYPFYNLTVAPPPAISTITKDNNGGENNSRTIVIIVVSIIMLLVLVALAYVFLRKWKAKQDIRSKQGRNYVDEIESESMQLDFSTVKAATNDFPDDNKLGHGGFGAVYKGRLSNGQDIAVKRLSTNSGQGDIEFKNETQGDTSRVVGTFGYMAPEYVKHGQFSVKSDVFSFGVLVLEIIGGRKNSCFVYEEKTVDLLTYAWMNWKKEEL</sequence>
<dbReference type="GO" id="GO:0005524">
    <property type="term" value="F:ATP binding"/>
    <property type="evidence" value="ECO:0007669"/>
    <property type="project" value="UniProtKB-UniRule"/>
</dbReference>
<gene>
    <name evidence="16" type="ORF">LWI28_000974</name>
</gene>
<dbReference type="InterPro" id="IPR011009">
    <property type="entry name" value="Kinase-like_dom_sf"/>
</dbReference>
<dbReference type="InterPro" id="IPR000719">
    <property type="entry name" value="Prot_kinase_dom"/>
</dbReference>
<keyword evidence="3" id="KW-0808">Transferase</keyword>
<evidence type="ECO:0000256" key="14">
    <source>
        <dbReference type="SAM" id="Phobius"/>
    </source>
</evidence>
<protein>
    <recommendedName>
        <fullName evidence="15">Gnk2-homologous domain-containing protein</fullName>
    </recommendedName>
</protein>
<dbReference type="PANTHER" id="PTHR27002:SF1104">
    <property type="entry name" value="CYSTEINE-RICH RECEPTOR-LIKE PROTEIN KINASE 27-RELATED"/>
    <property type="match status" value="1"/>
</dbReference>
<dbReference type="Gene3D" id="3.30.430.20">
    <property type="entry name" value="Gnk2 domain, C-X8-C-X2-C motif"/>
    <property type="match status" value="2"/>
</dbReference>
<dbReference type="CDD" id="cd23509">
    <property type="entry name" value="Gnk2-like"/>
    <property type="match status" value="2"/>
</dbReference>
<evidence type="ECO:0000256" key="9">
    <source>
        <dbReference type="ARBA" id="ARBA00022840"/>
    </source>
</evidence>
<dbReference type="Pfam" id="PF01657">
    <property type="entry name" value="Stress-antifung"/>
    <property type="match status" value="2"/>
</dbReference>
<dbReference type="PROSITE" id="PS51473">
    <property type="entry name" value="GNK2"/>
    <property type="match status" value="2"/>
</dbReference>
<evidence type="ECO:0000313" key="16">
    <source>
        <dbReference type="EMBL" id="KAI9176301.1"/>
    </source>
</evidence>
<dbReference type="GO" id="GO:0005886">
    <property type="term" value="C:plasma membrane"/>
    <property type="evidence" value="ECO:0007669"/>
    <property type="project" value="TreeGrafter"/>
</dbReference>
<keyword evidence="9 13" id="KW-0067">ATP-binding</keyword>
<evidence type="ECO:0000256" key="10">
    <source>
        <dbReference type="ARBA" id="ARBA00022989"/>
    </source>
</evidence>
<evidence type="ECO:0000256" key="3">
    <source>
        <dbReference type="ARBA" id="ARBA00022679"/>
    </source>
</evidence>
<keyword evidence="12" id="KW-0675">Receptor</keyword>
<keyword evidence="8" id="KW-0418">Kinase</keyword>
<evidence type="ECO:0000256" key="6">
    <source>
        <dbReference type="ARBA" id="ARBA00022737"/>
    </source>
</evidence>
<dbReference type="AlphaFoldDB" id="A0AAD5ITD3"/>
<dbReference type="Gene3D" id="1.10.510.10">
    <property type="entry name" value="Transferase(Phosphotransferase) domain 1"/>
    <property type="match status" value="1"/>
</dbReference>
<dbReference type="GO" id="GO:0004674">
    <property type="term" value="F:protein serine/threonine kinase activity"/>
    <property type="evidence" value="ECO:0007669"/>
    <property type="project" value="UniProtKB-KW"/>
</dbReference>
<reference evidence="16" key="1">
    <citation type="journal article" date="2022" name="Plant J.">
        <title>Strategies of tolerance reflected in two North American maple genomes.</title>
        <authorList>
            <person name="McEvoy S.L."/>
            <person name="Sezen U.U."/>
            <person name="Trouern-Trend A."/>
            <person name="McMahon S.M."/>
            <person name="Schaberg P.G."/>
            <person name="Yang J."/>
            <person name="Wegrzyn J.L."/>
            <person name="Swenson N.G."/>
        </authorList>
    </citation>
    <scope>NUCLEOTIDE SEQUENCE</scope>
    <source>
        <strain evidence="16">91603</strain>
    </source>
</reference>
<keyword evidence="10 14" id="KW-1133">Transmembrane helix</keyword>
<keyword evidence="4 14" id="KW-0812">Transmembrane</keyword>
<dbReference type="FunFam" id="3.30.430.20:FF:000007">
    <property type="entry name" value="Cysteine-rich receptor-like protein kinase 11"/>
    <property type="match status" value="1"/>
</dbReference>
<evidence type="ECO:0000256" key="11">
    <source>
        <dbReference type="ARBA" id="ARBA00023136"/>
    </source>
</evidence>
<dbReference type="FunFam" id="3.30.430.20:FF:000003">
    <property type="entry name" value="Cysteine-rich RLK (RECEPTOR-like protein kinase) 10"/>
    <property type="match status" value="1"/>
</dbReference>
<evidence type="ECO:0000256" key="8">
    <source>
        <dbReference type="ARBA" id="ARBA00022777"/>
    </source>
</evidence>
<organism evidence="16 17">
    <name type="scientific">Acer negundo</name>
    <name type="common">Box elder</name>
    <dbReference type="NCBI Taxonomy" id="4023"/>
    <lineage>
        <taxon>Eukaryota</taxon>
        <taxon>Viridiplantae</taxon>
        <taxon>Streptophyta</taxon>
        <taxon>Embryophyta</taxon>
        <taxon>Tracheophyta</taxon>
        <taxon>Spermatophyta</taxon>
        <taxon>Magnoliopsida</taxon>
        <taxon>eudicotyledons</taxon>
        <taxon>Gunneridae</taxon>
        <taxon>Pentapetalae</taxon>
        <taxon>rosids</taxon>
        <taxon>malvids</taxon>
        <taxon>Sapindales</taxon>
        <taxon>Sapindaceae</taxon>
        <taxon>Hippocastanoideae</taxon>
        <taxon>Acereae</taxon>
        <taxon>Acer</taxon>
    </lineage>
</organism>
<feature type="domain" description="Gnk2-homologous" evidence="15">
    <location>
        <begin position="127"/>
        <end position="235"/>
    </location>
</feature>
<feature type="transmembrane region" description="Helical" evidence="14">
    <location>
        <begin position="263"/>
        <end position="284"/>
    </location>
</feature>
<dbReference type="Gene3D" id="3.30.200.20">
    <property type="entry name" value="Phosphorylase Kinase, domain 1"/>
    <property type="match status" value="1"/>
</dbReference>
<accession>A0AAD5ITD3</accession>